<evidence type="ECO:0000256" key="1">
    <source>
        <dbReference type="SAM" id="MobiDB-lite"/>
    </source>
</evidence>
<feature type="domain" description="N-acetyltransferase" evidence="2">
    <location>
        <begin position="54"/>
        <end position="229"/>
    </location>
</feature>
<dbReference type="Pfam" id="PF00583">
    <property type="entry name" value="Acetyltransf_1"/>
    <property type="match status" value="1"/>
</dbReference>
<evidence type="ECO:0000313" key="4">
    <source>
        <dbReference type="Proteomes" id="UP001498421"/>
    </source>
</evidence>
<name>A0ABR1IFG1_9HYPO</name>
<evidence type="ECO:0000313" key="3">
    <source>
        <dbReference type="EMBL" id="KAK7431536.1"/>
    </source>
</evidence>
<dbReference type="Gene3D" id="1.10.340.70">
    <property type="match status" value="1"/>
</dbReference>
<feature type="region of interest" description="Disordered" evidence="1">
    <location>
        <begin position="1"/>
        <end position="29"/>
    </location>
</feature>
<dbReference type="Gene3D" id="3.40.630.30">
    <property type="match status" value="1"/>
</dbReference>
<organism evidence="3 4">
    <name type="scientific">Neonectria magnoliae</name>
    <dbReference type="NCBI Taxonomy" id="2732573"/>
    <lineage>
        <taxon>Eukaryota</taxon>
        <taxon>Fungi</taxon>
        <taxon>Dikarya</taxon>
        <taxon>Ascomycota</taxon>
        <taxon>Pezizomycotina</taxon>
        <taxon>Sordariomycetes</taxon>
        <taxon>Hypocreomycetidae</taxon>
        <taxon>Hypocreales</taxon>
        <taxon>Nectriaceae</taxon>
        <taxon>Neonectria</taxon>
    </lineage>
</organism>
<dbReference type="PANTHER" id="PTHR43138:SF2">
    <property type="entry name" value="PROTEIN SPT10"/>
    <property type="match status" value="1"/>
</dbReference>
<keyword evidence="4" id="KW-1185">Reference proteome</keyword>
<dbReference type="InterPro" id="IPR052742">
    <property type="entry name" value="Mito_N-acetyltransferase"/>
</dbReference>
<feature type="compositionally biased region" description="Polar residues" evidence="1">
    <location>
        <begin position="407"/>
        <end position="416"/>
    </location>
</feature>
<dbReference type="EMBL" id="JAZAVK010000011">
    <property type="protein sequence ID" value="KAK7431536.1"/>
    <property type="molecule type" value="Genomic_DNA"/>
</dbReference>
<dbReference type="InterPro" id="IPR016181">
    <property type="entry name" value="Acyl_CoA_acyltransferase"/>
</dbReference>
<dbReference type="PANTHER" id="PTHR43138">
    <property type="entry name" value="ACETYLTRANSFERASE, GNAT FAMILY"/>
    <property type="match status" value="1"/>
</dbReference>
<sequence>MPAILDDPASPTIYRVSGSPPYPDPSNPGFPADMLPKQVTLRDRQTVATIVPFASRHQVPPSLLAYLCDQLNKEIDGGDSYPMTDPFPADAFAAYWFQNFGAIMLLGNIERPEHVVEGKDWSKECLGSFYIKPNYPGRSSHVCNAGFIVTDASRGRGVGRLMGEAYLDWAPRLGYSYSVFNLVYETNVASCRIWDALGFKRIGRVKGCGNLKSYPGQLIDAIIYGRDLAPRESDDLVSEERFDKIKFYLKYGEYPNGADRAEKSRLRSAATHYKLLDGDKLMLKDKEVISDPARQFDIARRVHVQHHGGINKTTATIAEKYHWSRIKETVSDVIRSCVECKELGKTPNPGGARKAVGVVTSTTASHNSNSSGSSILAGGGASALSSAGAAGGVLPLPNHNVINSLSQQIPTQSPSPFANPADISLIAPSPTLQSSSMDPTLHAHHHHQPQSPHQTQQQHHHSHYSPMLQDHPGVHHHHQHQHEPASVYQPIDPQIINQSSPHDLTSFDQYHSPADFQALLNATEDVVPDEPDAVDRDLEMLIEQQDDDDDDDDDTHVMDGVVAVGGVGVQSEGQELDGKDRSLYEVNFGTPGG</sequence>
<proteinExistence type="predicted"/>
<evidence type="ECO:0000259" key="2">
    <source>
        <dbReference type="PROSITE" id="PS51186"/>
    </source>
</evidence>
<comment type="caution">
    <text evidence="3">The sequence shown here is derived from an EMBL/GenBank/DDBJ whole genome shotgun (WGS) entry which is preliminary data.</text>
</comment>
<dbReference type="PROSITE" id="PS51186">
    <property type="entry name" value="GNAT"/>
    <property type="match status" value="1"/>
</dbReference>
<dbReference type="SUPFAM" id="SSF55729">
    <property type="entry name" value="Acyl-CoA N-acyltransferases (Nat)"/>
    <property type="match status" value="1"/>
</dbReference>
<protein>
    <submittedName>
        <fullName evidence="3">Protein spt10</fullName>
    </submittedName>
</protein>
<dbReference type="InterPro" id="IPR000182">
    <property type="entry name" value="GNAT_dom"/>
</dbReference>
<gene>
    <name evidence="3" type="primary">SPT10</name>
    <name evidence="3" type="ORF">QQZ08_002027</name>
</gene>
<dbReference type="Proteomes" id="UP001498421">
    <property type="component" value="Unassembled WGS sequence"/>
</dbReference>
<feature type="region of interest" description="Disordered" evidence="1">
    <location>
        <begin position="407"/>
        <end position="485"/>
    </location>
</feature>
<feature type="region of interest" description="Disordered" evidence="1">
    <location>
        <begin position="363"/>
        <end position="386"/>
    </location>
</feature>
<dbReference type="Pfam" id="PF09337">
    <property type="entry name" value="zf-H2C2"/>
    <property type="match status" value="1"/>
</dbReference>
<accession>A0ABR1IFG1</accession>
<reference evidence="3 4" key="1">
    <citation type="journal article" date="2025" name="Microbiol. Resour. Announc.">
        <title>Draft genome sequences for Neonectria magnoliae and Neonectria punicea, canker pathogens of Liriodendron tulipifera and Acer saccharum in West Virginia.</title>
        <authorList>
            <person name="Petronek H.M."/>
            <person name="Kasson M.T."/>
            <person name="Metheny A.M."/>
            <person name="Stauder C.M."/>
            <person name="Lovett B."/>
            <person name="Lynch S.C."/>
            <person name="Garnas J.R."/>
            <person name="Kasson L.R."/>
            <person name="Stajich J.E."/>
        </authorList>
    </citation>
    <scope>NUCLEOTIDE SEQUENCE [LARGE SCALE GENOMIC DNA]</scope>
    <source>
        <strain evidence="3 4">NRRL 64651</strain>
    </source>
</reference>
<dbReference type="InterPro" id="IPR015416">
    <property type="entry name" value="Znf_H2C2_histone_UAS-bd"/>
</dbReference>